<dbReference type="Gene3D" id="3.30.530.20">
    <property type="match status" value="1"/>
</dbReference>
<dbReference type="SUPFAM" id="SSF55961">
    <property type="entry name" value="Bet v1-like"/>
    <property type="match status" value="1"/>
</dbReference>
<dbReference type="EMBL" id="CP037423">
    <property type="protein sequence ID" value="QDV42588.1"/>
    <property type="molecule type" value="Genomic_DNA"/>
</dbReference>
<evidence type="ECO:0008006" key="3">
    <source>
        <dbReference type="Google" id="ProtNLM"/>
    </source>
</evidence>
<evidence type="ECO:0000313" key="1">
    <source>
        <dbReference type="EMBL" id="QDV42588.1"/>
    </source>
</evidence>
<proteinExistence type="predicted"/>
<sequence length="157" mass="17807">MSELKTFEIGCVQYELEIEIKADRTVVWKALIEQPDRWWLPDFRMVDEASTVEFDVRPGGHGLIESRDGGGFLVWYTIQFYQPDEFKIYLVGNVAPDWGGPSTSNLCLSLDRRGDGSVLKLSDTHHGHVSEAYMGSLKDGWAKLFGEGLRRHVESVD</sequence>
<organism evidence="1 2">
    <name type="scientific">Stieleria neptunia</name>
    <dbReference type="NCBI Taxonomy" id="2527979"/>
    <lineage>
        <taxon>Bacteria</taxon>
        <taxon>Pseudomonadati</taxon>
        <taxon>Planctomycetota</taxon>
        <taxon>Planctomycetia</taxon>
        <taxon>Pirellulales</taxon>
        <taxon>Pirellulaceae</taxon>
        <taxon>Stieleria</taxon>
    </lineage>
</organism>
<dbReference type="AlphaFoldDB" id="A0A518HP19"/>
<keyword evidence="2" id="KW-1185">Reference proteome</keyword>
<protein>
    <recommendedName>
        <fullName evidence="3">SRPBCC domain-containing protein</fullName>
    </recommendedName>
</protein>
<dbReference type="CDD" id="cd07814">
    <property type="entry name" value="SRPBCC_CalC_Aha1-like"/>
    <property type="match status" value="1"/>
</dbReference>
<accession>A0A518HP19</accession>
<name>A0A518HP19_9BACT</name>
<gene>
    <name evidence="1" type="ORF">Enr13x_24360</name>
</gene>
<evidence type="ECO:0000313" key="2">
    <source>
        <dbReference type="Proteomes" id="UP000319004"/>
    </source>
</evidence>
<dbReference type="Proteomes" id="UP000319004">
    <property type="component" value="Chromosome"/>
</dbReference>
<dbReference type="KEGG" id="snep:Enr13x_24360"/>
<dbReference type="OrthoDB" id="285228at2"/>
<dbReference type="RefSeq" id="WP_145386184.1">
    <property type="nucleotide sequence ID" value="NZ_CP037423.1"/>
</dbReference>
<dbReference type="InterPro" id="IPR023393">
    <property type="entry name" value="START-like_dom_sf"/>
</dbReference>
<reference evidence="1 2" key="1">
    <citation type="submission" date="2019-03" db="EMBL/GenBank/DDBJ databases">
        <title>Deep-cultivation of Planctomycetes and their phenomic and genomic characterization uncovers novel biology.</title>
        <authorList>
            <person name="Wiegand S."/>
            <person name="Jogler M."/>
            <person name="Boedeker C."/>
            <person name="Pinto D."/>
            <person name="Vollmers J."/>
            <person name="Rivas-Marin E."/>
            <person name="Kohn T."/>
            <person name="Peeters S.H."/>
            <person name="Heuer A."/>
            <person name="Rast P."/>
            <person name="Oberbeckmann S."/>
            <person name="Bunk B."/>
            <person name="Jeske O."/>
            <person name="Meyerdierks A."/>
            <person name="Storesund J.E."/>
            <person name="Kallscheuer N."/>
            <person name="Luecker S."/>
            <person name="Lage O.M."/>
            <person name="Pohl T."/>
            <person name="Merkel B.J."/>
            <person name="Hornburger P."/>
            <person name="Mueller R.-W."/>
            <person name="Bruemmer F."/>
            <person name="Labrenz M."/>
            <person name="Spormann A.M."/>
            <person name="Op den Camp H."/>
            <person name="Overmann J."/>
            <person name="Amann R."/>
            <person name="Jetten M.S.M."/>
            <person name="Mascher T."/>
            <person name="Medema M.H."/>
            <person name="Devos D.P."/>
            <person name="Kaster A.-K."/>
            <person name="Ovreas L."/>
            <person name="Rohde M."/>
            <person name="Galperin M.Y."/>
            <person name="Jogler C."/>
        </authorList>
    </citation>
    <scope>NUCLEOTIDE SEQUENCE [LARGE SCALE GENOMIC DNA]</scope>
    <source>
        <strain evidence="1 2">Enr13</strain>
    </source>
</reference>